<dbReference type="InterPro" id="IPR038577">
    <property type="entry name" value="GT10-like_C_sf"/>
</dbReference>
<dbReference type="Pfam" id="PF00852">
    <property type="entry name" value="Glyco_transf_10"/>
    <property type="match status" value="1"/>
</dbReference>
<evidence type="ECO:0000256" key="1">
    <source>
        <dbReference type="ARBA" id="ARBA00004447"/>
    </source>
</evidence>
<dbReference type="FunFam" id="3.40.50.11660:FF:000002">
    <property type="entry name" value="Alpha-(1,3)-fucosyltransferase"/>
    <property type="match status" value="1"/>
</dbReference>
<evidence type="ECO:0000259" key="14">
    <source>
        <dbReference type="Pfam" id="PF00852"/>
    </source>
</evidence>
<evidence type="ECO:0000256" key="13">
    <source>
        <dbReference type="SAM" id="MobiDB-lite"/>
    </source>
</evidence>
<evidence type="ECO:0000256" key="12">
    <source>
        <dbReference type="RuleBase" id="RU003832"/>
    </source>
</evidence>
<evidence type="ECO:0000256" key="11">
    <source>
        <dbReference type="ARBA" id="ARBA00023180"/>
    </source>
</evidence>
<keyword evidence="9 12" id="KW-0333">Golgi apparatus</keyword>
<evidence type="ECO:0000256" key="3">
    <source>
        <dbReference type="ARBA" id="ARBA00008919"/>
    </source>
</evidence>
<evidence type="ECO:0000256" key="4">
    <source>
        <dbReference type="ARBA" id="ARBA00022676"/>
    </source>
</evidence>
<comment type="pathway">
    <text evidence="2">Protein modification; protein glycosylation.</text>
</comment>
<dbReference type="InterPro" id="IPR001503">
    <property type="entry name" value="Glyco_trans_10"/>
</dbReference>
<keyword evidence="7" id="KW-0735">Signal-anchor</keyword>
<evidence type="ECO:0000256" key="2">
    <source>
        <dbReference type="ARBA" id="ARBA00004922"/>
    </source>
</evidence>
<keyword evidence="8 12" id="KW-1133">Transmembrane helix</keyword>
<keyword evidence="6 12" id="KW-0812">Transmembrane</keyword>
<accession>A0AAD4R1I8</accession>
<dbReference type="PANTHER" id="PTHR48438:SF1">
    <property type="entry name" value="ALPHA-(1,3)-FUCOSYLTRANSFERASE C-RELATED"/>
    <property type="match status" value="1"/>
</dbReference>
<reference evidence="16" key="1">
    <citation type="submission" date="2022-01" db="EMBL/GenBank/DDBJ databases">
        <title>Genome Sequence Resource for Two Populations of Ditylenchus destructor, the Migratory Endoparasitic Phytonematode.</title>
        <authorList>
            <person name="Zhang H."/>
            <person name="Lin R."/>
            <person name="Xie B."/>
        </authorList>
    </citation>
    <scope>NUCLEOTIDE SEQUENCE</scope>
    <source>
        <strain evidence="16">BazhouSP</strain>
    </source>
</reference>
<keyword evidence="17" id="KW-1185">Reference proteome</keyword>
<dbReference type="SUPFAM" id="SSF53756">
    <property type="entry name" value="UDP-Glycosyltransferase/glycogen phosphorylase"/>
    <property type="match status" value="1"/>
</dbReference>
<dbReference type="InterPro" id="IPR031481">
    <property type="entry name" value="Glyco_tran_10_N"/>
</dbReference>
<evidence type="ECO:0000256" key="6">
    <source>
        <dbReference type="ARBA" id="ARBA00022692"/>
    </source>
</evidence>
<evidence type="ECO:0000313" key="16">
    <source>
        <dbReference type="EMBL" id="KAI1709755.1"/>
    </source>
</evidence>
<dbReference type="EMBL" id="JAKKPZ010000029">
    <property type="protein sequence ID" value="KAI1709755.1"/>
    <property type="molecule type" value="Genomic_DNA"/>
</dbReference>
<evidence type="ECO:0000256" key="7">
    <source>
        <dbReference type="ARBA" id="ARBA00022968"/>
    </source>
</evidence>
<keyword evidence="11" id="KW-0325">Glycoprotein</keyword>
<sequence length="449" mass="52614">MTAYQRLETTESVSEPYPHHTNANGSCCPRIRTIFLLTIFIVAAIYISPQVFPSVWDQIFALLDTNETIYTNIYTNISSSESYKATIPLRKMERPIILAWTKFLTQPMIDMFYGPKNGWKPYTNKVSITPFREDDCPFRCIYTDNRSNKEYVKKAAVMIFHVWNNDLDLNANDLPPPNPDRLNVFFQTESVLESGSSYKSEKVQNMFNLTMTYSPKSDIYLPYDKFEPIGRSKPRPEEIWSEKELNDKIANKSELVLQFVSHCTSHSGREKYVAELAKHIKVDIYGKCTKKCPTEDDRDHYDGMKNEDCFEREIGKHMFYLSFENTICNYYTSEKFWHIKKLIVPIVLSHRSLQGLNVPKDSYICIEDFASPKHLADYLLKLQKNKALYKKYFNWTKSYKKTPSDQQPLCELCRLAVERRRQKKFNIAQWWQKDGSCEGSELVDRMLKG</sequence>
<organism evidence="16 17">
    <name type="scientific">Ditylenchus destructor</name>
    <dbReference type="NCBI Taxonomy" id="166010"/>
    <lineage>
        <taxon>Eukaryota</taxon>
        <taxon>Metazoa</taxon>
        <taxon>Ecdysozoa</taxon>
        <taxon>Nematoda</taxon>
        <taxon>Chromadorea</taxon>
        <taxon>Rhabditida</taxon>
        <taxon>Tylenchina</taxon>
        <taxon>Tylenchomorpha</taxon>
        <taxon>Sphaerularioidea</taxon>
        <taxon>Anguinidae</taxon>
        <taxon>Anguininae</taxon>
        <taxon>Ditylenchus</taxon>
    </lineage>
</organism>
<evidence type="ECO:0000256" key="5">
    <source>
        <dbReference type="ARBA" id="ARBA00022679"/>
    </source>
</evidence>
<name>A0AAD4R1I8_9BILA</name>
<protein>
    <recommendedName>
        <fullName evidence="12">Fucosyltransferase</fullName>
        <ecNumber evidence="12">2.4.1.-</ecNumber>
    </recommendedName>
</protein>
<dbReference type="Gene3D" id="3.40.50.11660">
    <property type="entry name" value="Glycosyl transferase family 10, C-terminal domain"/>
    <property type="match status" value="1"/>
</dbReference>
<feature type="region of interest" description="Disordered" evidence="13">
    <location>
        <begin position="1"/>
        <end position="21"/>
    </location>
</feature>
<dbReference type="GO" id="GO:0032580">
    <property type="term" value="C:Golgi cisterna membrane"/>
    <property type="evidence" value="ECO:0007669"/>
    <property type="project" value="UniProtKB-SubCell"/>
</dbReference>
<dbReference type="AlphaFoldDB" id="A0AAD4R1I8"/>
<feature type="domain" description="Fucosyltransferase N-terminal" evidence="15">
    <location>
        <begin position="94"/>
        <end position="223"/>
    </location>
</feature>
<gene>
    <name evidence="16" type="ORF">DdX_11148</name>
</gene>
<keyword evidence="10 12" id="KW-0472">Membrane</keyword>
<evidence type="ECO:0000256" key="8">
    <source>
        <dbReference type="ARBA" id="ARBA00022989"/>
    </source>
</evidence>
<dbReference type="GO" id="GO:0008417">
    <property type="term" value="F:fucosyltransferase activity"/>
    <property type="evidence" value="ECO:0007669"/>
    <property type="project" value="InterPro"/>
</dbReference>
<feature type="domain" description="Fucosyltransferase C-terminal" evidence="14">
    <location>
        <begin position="250"/>
        <end position="426"/>
    </location>
</feature>
<keyword evidence="4 12" id="KW-0328">Glycosyltransferase</keyword>
<feature type="transmembrane region" description="Helical" evidence="12">
    <location>
        <begin position="34"/>
        <end position="52"/>
    </location>
</feature>
<evidence type="ECO:0000256" key="9">
    <source>
        <dbReference type="ARBA" id="ARBA00023034"/>
    </source>
</evidence>
<dbReference type="Proteomes" id="UP001201812">
    <property type="component" value="Unassembled WGS sequence"/>
</dbReference>
<comment type="subcellular location">
    <subcellularLocation>
        <location evidence="1 12">Golgi apparatus</location>
        <location evidence="1 12">Golgi stack membrane</location>
        <topology evidence="1 12">Single-pass type II membrane protein</topology>
    </subcellularLocation>
</comment>
<evidence type="ECO:0000256" key="10">
    <source>
        <dbReference type="ARBA" id="ARBA00023136"/>
    </source>
</evidence>
<keyword evidence="5 12" id="KW-0808">Transferase</keyword>
<dbReference type="InterPro" id="IPR055270">
    <property type="entry name" value="Glyco_tran_10_C"/>
</dbReference>
<dbReference type="EC" id="2.4.1.-" evidence="12"/>
<comment type="caution">
    <text evidence="16">The sequence shown here is derived from an EMBL/GenBank/DDBJ whole genome shotgun (WGS) entry which is preliminary data.</text>
</comment>
<evidence type="ECO:0000313" key="17">
    <source>
        <dbReference type="Proteomes" id="UP001201812"/>
    </source>
</evidence>
<dbReference type="PANTHER" id="PTHR48438">
    <property type="entry name" value="ALPHA-(1,3)-FUCOSYLTRANSFERASE C-RELATED"/>
    <property type="match status" value="1"/>
</dbReference>
<proteinExistence type="inferred from homology"/>
<comment type="similarity">
    <text evidence="3 12">Belongs to the glycosyltransferase 10 family.</text>
</comment>
<evidence type="ECO:0000259" key="15">
    <source>
        <dbReference type="Pfam" id="PF17039"/>
    </source>
</evidence>
<dbReference type="Pfam" id="PF17039">
    <property type="entry name" value="Glyco_tran_10_N"/>
    <property type="match status" value="1"/>
</dbReference>